<gene>
    <name evidence="1" type="ORF">ACFO3M_21905</name>
</gene>
<evidence type="ECO:0000313" key="2">
    <source>
        <dbReference type="Proteomes" id="UP001596025"/>
    </source>
</evidence>
<name>A0ABV9LR12_9ACTN</name>
<sequence length="56" mass="6058">MSDRHTLATMEKLDLGHGKGSLGDHVAVCACGWRSDPEPDKQAALDRLTEHAEAND</sequence>
<dbReference type="RefSeq" id="WP_387994076.1">
    <property type="nucleotide sequence ID" value="NZ_JBHSGR010000035.1"/>
</dbReference>
<keyword evidence="2" id="KW-1185">Reference proteome</keyword>
<dbReference type="Proteomes" id="UP001596025">
    <property type="component" value="Unassembled WGS sequence"/>
</dbReference>
<comment type="caution">
    <text evidence="1">The sequence shown here is derived from an EMBL/GenBank/DDBJ whole genome shotgun (WGS) entry which is preliminary data.</text>
</comment>
<reference evidence="2" key="1">
    <citation type="journal article" date="2019" name="Int. J. Syst. Evol. Microbiol.">
        <title>The Global Catalogue of Microorganisms (GCM) 10K type strain sequencing project: providing services to taxonomists for standard genome sequencing and annotation.</title>
        <authorList>
            <consortium name="The Broad Institute Genomics Platform"/>
            <consortium name="The Broad Institute Genome Sequencing Center for Infectious Disease"/>
            <person name="Wu L."/>
            <person name="Ma J."/>
        </authorList>
    </citation>
    <scope>NUCLEOTIDE SEQUENCE [LARGE SCALE GENOMIC DNA]</scope>
    <source>
        <strain evidence="2">CCUG 62763</strain>
    </source>
</reference>
<protein>
    <submittedName>
        <fullName evidence="1">Uncharacterized protein</fullName>
    </submittedName>
</protein>
<dbReference type="EMBL" id="JBHSGR010000035">
    <property type="protein sequence ID" value="MFC4696070.1"/>
    <property type="molecule type" value="Genomic_DNA"/>
</dbReference>
<proteinExistence type="predicted"/>
<evidence type="ECO:0000313" key="1">
    <source>
        <dbReference type="EMBL" id="MFC4696070.1"/>
    </source>
</evidence>
<organism evidence="1 2">
    <name type="scientific">Geodermatophilus arenarius</name>
    <dbReference type="NCBI Taxonomy" id="1137990"/>
    <lineage>
        <taxon>Bacteria</taxon>
        <taxon>Bacillati</taxon>
        <taxon>Actinomycetota</taxon>
        <taxon>Actinomycetes</taxon>
        <taxon>Geodermatophilales</taxon>
        <taxon>Geodermatophilaceae</taxon>
        <taxon>Geodermatophilus</taxon>
    </lineage>
</organism>
<accession>A0ABV9LR12</accession>